<accession>A0A9P0N6S2</accession>
<dbReference type="AlphaFoldDB" id="A0A9P0N6S2"/>
<evidence type="ECO:0000313" key="1">
    <source>
        <dbReference type="EMBL" id="CAH1644478.1"/>
    </source>
</evidence>
<organism evidence="1 2">
    <name type="scientific">Spodoptera littoralis</name>
    <name type="common">Egyptian cotton leafworm</name>
    <dbReference type="NCBI Taxonomy" id="7109"/>
    <lineage>
        <taxon>Eukaryota</taxon>
        <taxon>Metazoa</taxon>
        <taxon>Ecdysozoa</taxon>
        <taxon>Arthropoda</taxon>
        <taxon>Hexapoda</taxon>
        <taxon>Insecta</taxon>
        <taxon>Pterygota</taxon>
        <taxon>Neoptera</taxon>
        <taxon>Endopterygota</taxon>
        <taxon>Lepidoptera</taxon>
        <taxon>Glossata</taxon>
        <taxon>Ditrysia</taxon>
        <taxon>Noctuoidea</taxon>
        <taxon>Noctuidae</taxon>
        <taxon>Amphipyrinae</taxon>
        <taxon>Spodoptera</taxon>
    </lineage>
</organism>
<reference evidence="1" key="1">
    <citation type="submission" date="2022-02" db="EMBL/GenBank/DDBJ databases">
        <authorList>
            <person name="King R."/>
        </authorList>
    </citation>
    <scope>NUCLEOTIDE SEQUENCE</scope>
</reference>
<gene>
    <name evidence="1" type="ORF">SPLIT_LOCUS9832</name>
</gene>
<dbReference type="Proteomes" id="UP001153321">
    <property type="component" value="Chromosome 4"/>
</dbReference>
<sequence length="99" mass="11026">MHSSVLSLHYVHNSLFCSTIVSPTKTCRIVNAKFDTTALLYNESRRGATLQLNNIPNFRNPSSFVASSKTCASKPQYARIGDENWNLIRMFLLSGSDGL</sequence>
<dbReference type="EMBL" id="LR824535">
    <property type="protein sequence ID" value="CAH1644478.1"/>
    <property type="molecule type" value="Genomic_DNA"/>
</dbReference>
<evidence type="ECO:0000313" key="2">
    <source>
        <dbReference type="Proteomes" id="UP001153321"/>
    </source>
</evidence>
<proteinExistence type="predicted"/>
<name>A0A9P0N6S2_SPOLI</name>
<protein>
    <submittedName>
        <fullName evidence="1">Uncharacterized protein</fullName>
    </submittedName>
</protein>
<keyword evidence="2" id="KW-1185">Reference proteome</keyword>